<accession>A0A103XGV8</accession>
<dbReference type="Gene3D" id="3.30.450.60">
    <property type="match status" value="1"/>
</dbReference>
<reference evidence="7 8" key="1">
    <citation type="journal article" date="2016" name="Sci. Rep.">
        <title>The genome sequence of the outbreeding globe artichoke constructed de novo incorporating a phase-aware low-pass sequencing strategy of F1 progeny.</title>
        <authorList>
            <person name="Scaglione D."/>
            <person name="Reyes-Chin-Wo S."/>
            <person name="Acquadro A."/>
            <person name="Froenicke L."/>
            <person name="Portis E."/>
            <person name="Beitel C."/>
            <person name="Tirone M."/>
            <person name="Mauro R."/>
            <person name="Lo Monaco A."/>
            <person name="Mauromicale G."/>
            <person name="Faccioli P."/>
            <person name="Cattivelli L."/>
            <person name="Rieseberg L."/>
            <person name="Michelmore R."/>
            <person name="Lanteri S."/>
        </authorList>
    </citation>
    <scope>NUCLEOTIDE SEQUENCE [LARGE SCALE GENOMIC DNA]</scope>
    <source>
        <strain evidence="7">2C</strain>
    </source>
</reference>
<dbReference type="SUPFAM" id="SSF64356">
    <property type="entry name" value="SNARE-like"/>
    <property type="match status" value="1"/>
</dbReference>
<protein>
    <submittedName>
        <fullName evidence="7">AP complex, mu/sigma subunit</fullName>
    </submittedName>
</protein>
<organism evidence="7 8">
    <name type="scientific">Cynara cardunculus var. scolymus</name>
    <name type="common">Globe artichoke</name>
    <name type="synonym">Cynara scolymus</name>
    <dbReference type="NCBI Taxonomy" id="59895"/>
    <lineage>
        <taxon>Eukaryota</taxon>
        <taxon>Viridiplantae</taxon>
        <taxon>Streptophyta</taxon>
        <taxon>Embryophyta</taxon>
        <taxon>Tracheophyta</taxon>
        <taxon>Spermatophyta</taxon>
        <taxon>Magnoliopsida</taxon>
        <taxon>eudicotyledons</taxon>
        <taxon>Gunneridae</taxon>
        <taxon>Pentapetalae</taxon>
        <taxon>asterids</taxon>
        <taxon>campanulids</taxon>
        <taxon>Asterales</taxon>
        <taxon>Asteraceae</taxon>
        <taxon>Carduoideae</taxon>
        <taxon>Cardueae</taxon>
        <taxon>Carduinae</taxon>
        <taxon>Cynara</taxon>
    </lineage>
</organism>
<dbReference type="InterPro" id="IPR036168">
    <property type="entry name" value="AP2_Mu_C_sf"/>
</dbReference>
<dbReference type="SUPFAM" id="SSF49447">
    <property type="entry name" value="Second domain of Mu2 adaptin subunit (ap50) of ap2 adaptor"/>
    <property type="match status" value="1"/>
</dbReference>
<name>A0A103XGV8_CYNCS</name>
<evidence type="ECO:0000256" key="2">
    <source>
        <dbReference type="ARBA" id="ARBA00022448"/>
    </source>
</evidence>
<comment type="caution">
    <text evidence="7">The sequence shown here is derived from an EMBL/GenBank/DDBJ whole genome shotgun (WGS) entry which is preliminary data.</text>
</comment>
<feature type="domain" description="MHD" evidence="6">
    <location>
        <begin position="183"/>
        <end position="336"/>
    </location>
</feature>
<dbReference type="InterPro" id="IPR050431">
    <property type="entry name" value="Adaptor_comp_med_subunit"/>
</dbReference>
<dbReference type="PRINTS" id="PR00314">
    <property type="entry name" value="CLATHRINADPT"/>
</dbReference>
<evidence type="ECO:0000256" key="1">
    <source>
        <dbReference type="ARBA" id="ARBA00004308"/>
    </source>
</evidence>
<dbReference type="FunFam" id="3.30.450.60:FF:000002">
    <property type="entry name" value="AP-2 complex subunit mu, putative"/>
    <property type="match status" value="1"/>
</dbReference>
<dbReference type="GO" id="GO:0012505">
    <property type="term" value="C:endomembrane system"/>
    <property type="evidence" value="ECO:0007669"/>
    <property type="project" value="UniProtKB-SubCell"/>
</dbReference>
<dbReference type="GO" id="GO:0030131">
    <property type="term" value="C:clathrin adaptor complex"/>
    <property type="evidence" value="ECO:0007669"/>
    <property type="project" value="UniProtKB-UniRule"/>
</dbReference>
<gene>
    <name evidence="7" type="ORF">Ccrd_007611</name>
</gene>
<evidence type="ECO:0000256" key="5">
    <source>
        <dbReference type="PIRNR" id="PIRNR005992"/>
    </source>
</evidence>
<evidence type="ECO:0000259" key="6">
    <source>
        <dbReference type="PROSITE" id="PS51072"/>
    </source>
</evidence>
<dbReference type="InterPro" id="IPR028565">
    <property type="entry name" value="MHD"/>
</dbReference>
<evidence type="ECO:0000313" key="7">
    <source>
        <dbReference type="EMBL" id="KVH90383.1"/>
    </source>
</evidence>
<dbReference type="Gramene" id="KVH90383">
    <property type="protein sequence ID" value="KVH90383"/>
    <property type="gene ID" value="Ccrd_007611"/>
</dbReference>
<dbReference type="Pfam" id="PF01217">
    <property type="entry name" value="Clat_adaptor_s"/>
    <property type="match status" value="1"/>
</dbReference>
<keyword evidence="2 5" id="KW-0813">Transport</keyword>
<dbReference type="PROSITE" id="PS51072">
    <property type="entry name" value="MHD"/>
    <property type="match status" value="1"/>
</dbReference>
<dbReference type="Proteomes" id="UP000243975">
    <property type="component" value="Unassembled WGS sequence"/>
</dbReference>
<dbReference type="STRING" id="59895.A0A103XGV8"/>
<dbReference type="Gene3D" id="2.60.40.1170">
    <property type="entry name" value="Mu homology domain, subdomain B"/>
    <property type="match status" value="1"/>
</dbReference>
<dbReference type="InterPro" id="IPR011012">
    <property type="entry name" value="Longin-like_dom_sf"/>
</dbReference>
<dbReference type="Pfam" id="PF00928">
    <property type="entry name" value="Adap_comp_sub"/>
    <property type="match status" value="1"/>
</dbReference>
<dbReference type="PANTHER" id="PTHR10529">
    <property type="entry name" value="AP COMPLEX SUBUNIT MU"/>
    <property type="match status" value="1"/>
</dbReference>
<evidence type="ECO:0000313" key="8">
    <source>
        <dbReference type="Proteomes" id="UP000243975"/>
    </source>
</evidence>
<evidence type="ECO:0000256" key="4">
    <source>
        <dbReference type="ARBA" id="ARBA00023136"/>
    </source>
</evidence>
<keyword evidence="4" id="KW-0472">Membrane</keyword>
<evidence type="ECO:0000256" key="3">
    <source>
        <dbReference type="ARBA" id="ARBA00022927"/>
    </source>
</evidence>
<proteinExistence type="inferred from homology"/>
<keyword evidence="8" id="KW-1185">Reference proteome</keyword>
<dbReference type="GO" id="GO:0006886">
    <property type="term" value="P:intracellular protein transport"/>
    <property type="evidence" value="ECO:0007669"/>
    <property type="project" value="UniProtKB-UniRule"/>
</dbReference>
<dbReference type="OMA" id="RPAAIFM"/>
<comment type="subcellular location">
    <subcellularLocation>
        <location evidence="1">Endomembrane system</location>
    </subcellularLocation>
</comment>
<dbReference type="AlphaFoldDB" id="A0A103XGV8"/>
<comment type="similarity">
    <text evidence="5">Belongs to the adaptor complexes medium subunit family.</text>
</comment>
<dbReference type="GO" id="GO:0016192">
    <property type="term" value="P:vesicle-mediated transport"/>
    <property type="evidence" value="ECO:0007669"/>
    <property type="project" value="InterPro"/>
</dbReference>
<keyword evidence="3 5" id="KW-0653">Protein transport</keyword>
<dbReference type="InterPro" id="IPR001392">
    <property type="entry name" value="Clathrin_mu"/>
</dbReference>
<dbReference type="CDD" id="cd14838">
    <property type="entry name" value="AP4_Mu_N"/>
    <property type="match status" value="1"/>
</dbReference>
<dbReference type="EMBL" id="LEKV01005104">
    <property type="protein sequence ID" value="KVH90383.1"/>
    <property type="molecule type" value="Genomic_DNA"/>
</dbReference>
<sequence length="336" mass="37490">MISQFFVLSQRGDNIVFRDYRGDVQKGSAEIFFRKVKFWKEDGETEAPPVFNVDGVNYFHVKVVGLLFVATTRANVSPSLVLELLQRIARVTKDYLGILNEDSIRKNFVLVYELLDEVIDFGYVQTTSTEVLKASVFNEPIMIDATHMPPLGPAALFMQGSKRMPGTAVTKSVVANEPGGRKREEIFVDIIEKISVTFSSSVSKLSFDSIFFPGYILTSEIDGTIQMKSYLSGNPEIRLALNEDLNIGRGGRSVYGIYPINYGGSSGSGSVILDDCNFHESVHLDSFDVDRTLTLVPPDGEFPVMNYRMTQEFKPPFRINTLIEEAGSLKVDIFSV</sequence>
<dbReference type="PIRSF" id="PIRSF005992">
    <property type="entry name" value="Clathrin_mu"/>
    <property type="match status" value="1"/>
</dbReference>
<dbReference type="InterPro" id="IPR022775">
    <property type="entry name" value="AP_mu_sigma_su"/>
</dbReference>